<feature type="transmembrane region" description="Helical" evidence="5">
    <location>
        <begin position="17"/>
        <end position="37"/>
    </location>
</feature>
<evidence type="ECO:0000256" key="2">
    <source>
        <dbReference type="ARBA" id="ARBA00022692"/>
    </source>
</evidence>
<feature type="domain" description="EamA" evidence="6">
    <location>
        <begin position="19"/>
        <end position="152"/>
    </location>
</feature>
<feature type="transmembrane region" description="Helical" evidence="5">
    <location>
        <begin position="168"/>
        <end position="188"/>
    </location>
</feature>
<keyword evidence="3 5" id="KW-1133">Transmembrane helix</keyword>
<dbReference type="InterPro" id="IPR000620">
    <property type="entry name" value="EamA_dom"/>
</dbReference>
<organism evidence="7 8">
    <name type="scientific">Pendulispora albinea</name>
    <dbReference type="NCBI Taxonomy" id="2741071"/>
    <lineage>
        <taxon>Bacteria</taxon>
        <taxon>Pseudomonadati</taxon>
        <taxon>Myxococcota</taxon>
        <taxon>Myxococcia</taxon>
        <taxon>Myxococcales</taxon>
        <taxon>Sorangiineae</taxon>
        <taxon>Pendulisporaceae</taxon>
        <taxon>Pendulispora</taxon>
    </lineage>
</organism>
<reference evidence="7 8" key="1">
    <citation type="submission" date="2021-12" db="EMBL/GenBank/DDBJ databases">
        <title>Discovery of the Pendulisporaceae a myxobacterial family with distinct sporulation behavior and unique specialized metabolism.</title>
        <authorList>
            <person name="Garcia R."/>
            <person name="Popoff A."/>
            <person name="Bader C.D."/>
            <person name="Loehr J."/>
            <person name="Walesch S."/>
            <person name="Walt C."/>
            <person name="Boldt J."/>
            <person name="Bunk B."/>
            <person name="Haeckl F.J.F.P.J."/>
            <person name="Gunesch A.P."/>
            <person name="Birkelbach J."/>
            <person name="Nuebel U."/>
            <person name="Pietschmann T."/>
            <person name="Bach T."/>
            <person name="Mueller R."/>
        </authorList>
    </citation>
    <scope>NUCLEOTIDE SEQUENCE [LARGE SCALE GENOMIC DNA]</scope>
    <source>
        <strain evidence="7 8">MSr11954</strain>
    </source>
</reference>
<feature type="transmembrane region" description="Helical" evidence="5">
    <location>
        <begin position="262"/>
        <end position="279"/>
    </location>
</feature>
<dbReference type="Proteomes" id="UP001370348">
    <property type="component" value="Chromosome"/>
</dbReference>
<evidence type="ECO:0000313" key="7">
    <source>
        <dbReference type="EMBL" id="WXB16773.1"/>
    </source>
</evidence>
<feature type="transmembrane region" description="Helical" evidence="5">
    <location>
        <begin position="285"/>
        <end position="303"/>
    </location>
</feature>
<keyword evidence="2 5" id="KW-0812">Transmembrane</keyword>
<protein>
    <submittedName>
        <fullName evidence="7">DMT family transporter</fullName>
    </submittedName>
</protein>
<evidence type="ECO:0000256" key="1">
    <source>
        <dbReference type="ARBA" id="ARBA00004141"/>
    </source>
</evidence>
<keyword evidence="8" id="KW-1185">Reference proteome</keyword>
<dbReference type="EMBL" id="CP089984">
    <property type="protein sequence ID" value="WXB16773.1"/>
    <property type="molecule type" value="Genomic_DNA"/>
</dbReference>
<feature type="transmembrane region" description="Helical" evidence="5">
    <location>
        <begin position="137"/>
        <end position="156"/>
    </location>
</feature>
<proteinExistence type="predicted"/>
<feature type="transmembrane region" description="Helical" evidence="5">
    <location>
        <begin position="82"/>
        <end position="99"/>
    </location>
</feature>
<comment type="subcellular location">
    <subcellularLocation>
        <location evidence="1">Membrane</location>
        <topology evidence="1">Multi-pass membrane protein</topology>
    </subcellularLocation>
</comment>
<dbReference type="SUPFAM" id="SSF103481">
    <property type="entry name" value="Multidrug resistance efflux transporter EmrE"/>
    <property type="match status" value="2"/>
</dbReference>
<keyword evidence="4 5" id="KW-0472">Membrane</keyword>
<evidence type="ECO:0000256" key="4">
    <source>
        <dbReference type="ARBA" id="ARBA00023136"/>
    </source>
</evidence>
<feature type="domain" description="EamA" evidence="6">
    <location>
        <begin position="171"/>
        <end position="299"/>
    </location>
</feature>
<sequence length="310" mass="32184">MTGTSAEPAGSPRTRSLAAYGWMALSASLFAGMYFFAHLASHRVPWTMVATARAGVGAMVAIGVGKMRGVPVLPEGKGSRQMWLRSLFGTASLLCTFYATGSPDLALGDAITLANLGPVIIAVLAPLMLGERSGRRVAVAIPLSLAGVVCIVRPAIFFGHEVANGRMLLPAVAAIGGSFFASLAMIMLRQVSDRVGPEAIAAHFSLTAAAVMFVLSIPKLTVPAAHDLAIMLAAGLCAGFAQLAMTRAYALEFAARVSPFGYLQVVIGSLLGAVALAQWPDALTFVGMLLVIAGGVFVSIVSLREQRLRA</sequence>
<evidence type="ECO:0000256" key="5">
    <source>
        <dbReference type="SAM" id="Phobius"/>
    </source>
</evidence>
<dbReference type="RefSeq" id="WP_394826403.1">
    <property type="nucleotide sequence ID" value="NZ_CP089984.1"/>
</dbReference>
<feature type="transmembrane region" description="Helical" evidence="5">
    <location>
        <begin position="200"/>
        <end position="217"/>
    </location>
</feature>
<evidence type="ECO:0000256" key="3">
    <source>
        <dbReference type="ARBA" id="ARBA00022989"/>
    </source>
</evidence>
<dbReference type="PANTHER" id="PTHR22911:SF6">
    <property type="entry name" value="SOLUTE CARRIER FAMILY 35 MEMBER G1"/>
    <property type="match status" value="1"/>
</dbReference>
<feature type="transmembrane region" description="Helical" evidence="5">
    <location>
        <begin position="43"/>
        <end position="62"/>
    </location>
</feature>
<feature type="transmembrane region" description="Helical" evidence="5">
    <location>
        <begin position="105"/>
        <end position="125"/>
    </location>
</feature>
<feature type="transmembrane region" description="Helical" evidence="5">
    <location>
        <begin position="229"/>
        <end position="250"/>
    </location>
</feature>
<evidence type="ECO:0000313" key="8">
    <source>
        <dbReference type="Proteomes" id="UP001370348"/>
    </source>
</evidence>
<dbReference type="Pfam" id="PF00892">
    <property type="entry name" value="EamA"/>
    <property type="match status" value="2"/>
</dbReference>
<dbReference type="InterPro" id="IPR037185">
    <property type="entry name" value="EmrE-like"/>
</dbReference>
<name>A0ABZ2M0W8_9BACT</name>
<dbReference type="PANTHER" id="PTHR22911">
    <property type="entry name" value="ACYL-MALONYL CONDENSING ENZYME-RELATED"/>
    <property type="match status" value="1"/>
</dbReference>
<evidence type="ECO:0000259" key="6">
    <source>
        <dbReference type="Pfam" id="PF00892"/>
    </source>
</evidence>
<accession>A0ABZ2M0W8</accession>
<gene>
    <name evidence="7" type="ORF">LZC94_05720</name>
</gene>